<evidence type="ECO:0000259" key="2">
    <source>
        <dbReference type="PROSITE" id="PS51253"/>
    </source>
</evidence>
<organism evidence="3 4">
    <name type="scientific">Thelohanellus kitauei</name>
    <name type="common">Myxosporean</name>
    <dbReference type="NCBI Taxonomy" id="669202"/>
    <lineage>
        <taxon>Eukaryota</taxon>
        <taxon>Metazoa</taxon>
        <taxon>Cnidaria</taxon>
        <taxon>Myxozoa</taxon>
        <taxon>Myxosporea</taxon>
        <taxon>Bivalvulida</taxon>
        <taxon>Platysporina</taxon>
        <taxon>Myxobolidae</taxon>
        <taxon>Thelohanellus</taxon>
    </lineage>
</organism>
<dbReference type="GO" id="GO:0005634">
    <property type="term" value="C:nucleus"/>
    <property type="evidence" value="ECO:0007669"/>
    <property type="project" value="TreeGrafter"/>
</dbReference>
<sequence>MPRNDFRLSSKIAILHKIKRHPINTSYRRLAEITGVPKSNISCDIRQERQACTFERKRAGKDPDVEEVIYQRFSIICGKGVNIKVQILKAKSEELAKKWVLNDLKETDGWLLRWKERPNIKFKKAHGEKGSVDNESAMDRFTVLCCTNMSGTGKRKLLIIEKTARPRCFKGQRIQGYPKFLRNWLTSWDRNLKLKHRKILLVVDNSAAHPHLDNLQNIQLEFLPPDAPTHLL</sequence>
<keyword evidence="1" id="KW-0238">DNA-binding</keyword>
<proteinExistence type="predicted"/>
<dbReference type="Gene3D" id="1.10.10.60">
    <property type="entry name" value="Homeodomain-like"/>
    <property type="match status" value="1"/>
</dbReference>
<accession>A0A0C2MBB4</accession>
<feature type="domain" description="HTH CENPB-type" evidence="2">
    <location>
        <begin position="53"/>
        <end position="124"/>
    </location>
</feature>
<gene>
    <name evidence="3" type="ORF">RF11_13008</name>
</gene>
<evidence type="ECO:0000313" key="4">
    <source>
        <dbReference type="Proteomes" id="UP000031668"/>
    </source>
</evidence>
<dbReference type="PANTHER" id="PTHR19303:SF73">
    <property type="entry name" value="PROTEIN PDC2"/>
    <property type="match status" value="1"/>
</dbReference>
<comment type="caution">
    <text evidence="3">The sequence shown here is derived from an EMBL/GenBank/DDBJ whole genome shotgun (WGS) entry which is preliminary data.</text>
</comment>
<keyword evidence="4" id="KW-1185">Reference proteome</keyword>
<dbReference type="OrthoDB" id="125347at2759"/>
<dbReference type="PANTHER" id="PTHR19303">
    <property type="entry name" value="TRANSPOSON"/>
    <property type="match status" value="1"/>
</dbReference>
<dbReference type="Pfam" id="PF03184">
    <property type="entry name" value="DDE_1"/>
    <property type="match status" value="1"/>
</dbReference>
<dbReference type="InterPro" id="IPR006600">
    <property type="entry name" value="HTH_CenpB_DNA-bd_dom"/>
</dbReference>
<dbReference type="SUPFAM" id="SSF46689">
    <property type="entry name" value="Homeodomain-like"/>
    <property type="match status" value="1"/>
</dbReference>
<dbReference type="GO" id="GO:0003677">
    <property type="term" value="F:DNA binding"/>
    <property type="evidence" value="ECO:0007669"/>
    <property type="project" value="UniProtKB-KW"/>
</dbReference>
<dbReference type="Proteomes" id="UP000031668">
    <property type="component" value="Unassembled WGS sequence"/>
</dbReference>
<dbReference type="AlphaFoldDB" id="A0A0C2MBB4"/>
<dbReference type="EMBL" id="JWZT01004343">
    <property type="protein sequence ID" value="KII64286.1"/>
    <property type="molecule type" value="Genomic_DNA"/>
</dbReference>
<name>A0A0C2MBB4_THEKT</name>
<dbReference type="InterPro" id="IPR050863">
    <property type="entry name" value="CenT-Element_Derived"/>
</dbReference>
<protein>
    <recommendedName>
        <fullName evidence="2">HTH CENPB-type domain-containing protein</fullName>
    </recommendedName>
</protein>
<evidence type="ECO:0000256" key="1">
    <source>
        <dbReference type="ARBA" id="ARBA00023125"/>
    </source>
</evidence>
<dbReference type="PROSITE" id="PS51253">
    <property type="entry name" value="HTH_CENPB"/>
    <property type="match status" value="1"/>
</dbReference>
<dbReference type="InterPro" id="IPR004875">
    <property type="entry name" value="DDE_SF_endonuclease_dom"/>
</dbReference>
<dbReference type="InterPro" id="IPR009057">
    <property type="entry name" value="Homeodomain-like_sf"/>
</dbReference>
<evidence type="ECO:0000313" key="3">
    <source>
        <dbReference type="EMBL" id="KII64286.1"/>
    </source>
</evidence>
<reference evidence="3 4" key="1">
    <citation type="journal article" date="2014" name="Genome Biol. Evol.">
        <title>The genome of the myxosporean Thelohanellus kitauei shows adaptations to nutrient acquisition within its fish host.</title>
        <authorList>
            <person name="Yang Y."/>
            <person name="Xiong J."/>
            <person name="Zhou Z."/>
            <person name="Huo F."/>
            <person name="Miao W."/>
            <person name="Ran C."/>
            <person name="Liu Y."/>
            <person name="Zhang J."/>
            <person name="Feng J."/>
            <person name="Wang M."/>
            <person name="Wang M."/>
            <person name="Wang L."/>
            <person name="Yao B."/>
        </authorList>
    </citation>
    <scope>NUCLEOTIDE SEQUENCE [LARGE SCALE GENOMIC DNA]</scope>
    <source>
        <strain evidence="3">Wuqing</strain>
    </source>
</reference>